<evidence type="ECO:0000256" key="2">
    <source>
        <dbReference type="ARBA" id="ARBA00012438"/>
    </source>
</evidence>
<dbReference type="InterPro" id="IPR005467">
    <property type="entry name" value="His_kinase_dom"/>
</dbReference>
<evidence type="ECO:0000256" key="4">
    <source>
        <dbReference type="ARBA" id="ARBA00022679"/>
    </source>
</evidence>
<dbReference type="Gene3D" id="3.30.565.10">
    <property type="entry name" value="Histidine kinase-like ATPase, C-terminal domain"/>
    <property type="match status" value="1"/>
</dbReference>
<comment type="catalytic activity">
    <reaction evidence="1">
        <text>ATP + protein L-histidine = ADP + protein N-phospho-L-histidine.</text>
        <dbReference type="EC" id="2.7.13.3"/>
    </reaction>
</comment>
<reference evidence="7 8" key="1">
    <citation type="submission" date="2016-10" db="EMBL/GenBank/DDBJ databases">
        <authorList>
            <person name="de Groot N.N."/>
        </authorList>
    </citation>
    <scope>NUCLEOTIDE SEQUENCE [LARGE SCALE GENOMIC DNA]</scope>
    <source>
        <strain evidence="7 8">DSM 19938</strain>
    </source>
</reference>
<dbReference type="PANTHER" id="PTHR43304:SF1">
    <property type="entry name" value="PAC DOMAIN-CONTAINING PROTEIN"/>
    <property type="match status" value="1"/>
</dbReference>
<evidence type="ECO:0000256" key="3">
    <source>
        <dbReference type="ARBA" id="ARBA00022553"/>
    </source>
</evidence>
<evidence type="ECO:0000259" key="6">
    <source>
        <dbReference type="PROSITE" id="PS50109"/>
    </source>
</evidence>
<dbReference type="InterPro" id="IPR004358">
    <property type="entry name" value="Sig_transdc_His_kin-like_C"/>
</dbReference>
<proteinExistence type="predicted"/>
<dbReference type="GO" id="GO:0004673">
    <property type="term" value="F:protein histidine kinase activity"/>
    <property type="evidence" value="ECO:0007669"/>
    <property type="project" value="UniProtKB-EC"/>
</dbReference>
<dbReference type="InterPro" id="IPR036890">
    <property type="entry name" value="HATPase_C_sf"/>
</dbReference>
<gene>
    <name evidence="7" type="ORF">SAMN04487995_0782</name>
</gene>
<dbReference type="InterPro" id="IPR052162">
    <property type="entry name" value="Sensor_kinase/Photoreceptor"/>
</dbReference>
<dbReference type="STRING" id="408657.SAMN04487995_0782"/>
<dbReference type="AlphaFoldDB" id="A0A1H6QLG7"/>
<dbReference type="InterPro" id="IPR003594">
    <property type="entry name" value="HATPase_dom"/>
</dbReference>
<accession>A0A1H6QLG7</accession>
<dbReference type="InterPro" id="IPR003018">
    <property type="entry name" value="GAF"/>
</dbReference>
<dbReference type="EMBL" id="FNXY01000001">
    <property type="protein sequence ID" value="SEI44423.1"/>
    <property type="molecule type" value="Genomic_DNA"/>
</dbReference>
<dbReference type="PRINTS" id="PR00344">
    <property type="entry name" value="BCTRLSENSOR"/>
</dbReference>
<sequence>MSTEEKLASDIEKVRQIPIVPTILDVICKTTGMGFAAIARVTQDRWIACSVQDEINFGLKPGGELEIETTICNEIRDSQRAVVIDDVANSEYVSHHTPRIYGFQSYISFPIFLKSGEFFGTLCAIDPRPAKLNDAKIIGMFNLFTDLIAFHLQSMDLLSQSNFAVQELSRQLTDSADENRQYKYISDHNLQEPLRKIRLFGDMLIAATEAENLQKAKELAIKVSSSAQRFSMMIKDLSEFSELNYREATFEVINLNKIVTDVSVQLNKELRARNAVLNIGPLPSILAMPLQIEQLFYHLISNALKFSRRDQIPVIEIFAKEVEGHLIEHPISRGNEVKYVEIRMEDNGIGIEKSQLEKIFDIFSHLPHDQIPEGKGIGLSYCRRIIRNHGGIIKAQSELNKGTSFSIILPIHRKPATELVSKKSTF</sequence>
<dbReference type="EC" id="2.7.13.3" evidence="2"/>
<dbReference type="Gene3D" id="3.30.450.40">
    <property type="match status" value="1"/>
</dbReference>
<evidence type="ECO:0000313" key="7">
    <source>
        <dbReference type="EMBL" id="SEI44423.1"/>
    </source>
</evidence>
<evidence type="ECO:0000256" key="5">
    <source>
        <dbReference type="ARBA" id="ARBA00022777"/>
    </source>
</evidence>
<dbReference type="Proteomes" id="UP000199532">
    <property type="component" value="Unassembled WGS sequence"/>
</dbReference>
<keyword evidence="4" id="KW-0808">Transferase</keyword>
<dbReference type="PANTHER" id="PTHR43304">
    <property type="entry name" value="PHYTOCHROME-LIKE PROTEIN CPH1"/>
    <property type="match status" value="1"/>
</dbReference>
<dbReference type="Pfam" id="PF02518">
    <property type="entry name" value="HATPase_c"/>
    <property type="match status" value="1"/>
</dbReference>
<dbReference type="SUPFAM" id="SSF55781">
    <property type="entry name" value="GAF domain-like"/>
    <property type="match status" value="1"/>
</dbReference>
<keyword evidence="3" id="KW-0597">Phosphoprotein</keyword>
<keyword evidence="5" id="KW-0418">Kinase</keyword>
<evidence type="ECO:0000313" key="8">
    <source>
        <dbReference type="Proteomes" id="UP000199532"/>
    </source>
</evidence>
<feature type="domain" description="Histidine kinase" evidence="6">
    <location>
        <begin position="185"/>
        <end position="413"/>
    </location>
</feature>
<evidence type="ECO:0000256" key="1">
    <source>
        <dbReference type="ARBA" id="ARBA00000085"/>
    </source>
</evidence>
<dbReference type="SUPFAM" id="SSF55874">
    <property type="entry name" value="ATPase domain of HSP90 chaperone/DNA topoisomerase II/histidine kinase"/>
    <property type="match status" value="1"/>
</dbReference>
<dbReference type="Pfam" id="PF01590">
    <property type="entry name" value="GAF"/>
    <property type="match status" value="1"/>
</dbReference>
<dbReference type="PROSITE" id="PS50109">
    <property type="entry name" value="HIS_KIN"/>
    <property type="match status" value="1"/>
</dbReference>
<protein>
    <recommendedName>
        <fullName evidence="2">histidine kinase</fullName>
        <ecNumber evidence="2">2.7.13.3</ecNumber>
    </recommendedName>
</protein>
<organism evidence="7 8">
    <name type="scientific">Dyadobacter koreensis</name>
    <dbReference type="NCBI Taxonomy" id="408657"/>
    <lineage>
        <taxon>Bacteria</taxon>
        <taxon>Pseudomonadati</taxon>
        <taxon>Bacteroidota</taxon>
        <taxon>Cytophagia</taxon>
        <taxon>Cytophagales</taxon>
        <taxon>Spirosomataceae</taxon>
        <taxon>Dyadobacter</taxon>
    </lineage>
</organism>
<dbReference type="SMART" id="SM00065">
    <property type="entry name" value="GAF"/>
    <property type="match status" value="1"/>
</dbReference>
<dbReference type="SMART" id="SM00387">
    <property type="entry name" value="HATPase_c"/>
    <property type="match status" value="1"/>
</dbReference>
<name>A0A1H6QLG7_9BACT</name>
<dbReference type="InterPro" id="IPR029016">
    <property type="entry name" value="GAF-like_dom_sf"/>
</dbReference>
<keyword evidence="8" id="KW-1185">Reference proteome</keyword>